<sequence length="246" mass="28379">MPDVPKYNDTTNPNEHTTAYTCVVKGNDLNDDEIESVLLKKFGETLSKGDMMWYYNLPPNSMDLFAMLADSFVKAHAGGIKVATMKSDVFKIKQRENEMLREFVFRFQMERMELQLVFGDWAVYQSKIRVEDDQLGAPSGSVYPSRLLTKEQRFIEGESRPNKERYKSYVEDQRNAPRRNIPRGDRRTYRGQGSRRLMSNFGRHTGPVEEPLLSEYNFTVDVSDIVSAIGKIKDTRWAKPILSDPS</sequence>
<reference evidence="3" key="1">
    <citation type="submission" date="2025-08" db="UniProtKB">
        <authorList>
            <consortium name="RefSeq"/>
        </authorList>
    </citation>
    <scope>IDENTIFICATION</scope>
</reference>
<protein>
    <recommendedName>
        <fullName evidence="2">Retrotransposon gag domain-containing protein</fullName>
    </recommendedName>
</protein>
<dbReference type="PANTHER" id="PTHR33223:SF11">
    <property type="entry name" value="ELEMENT PROTEIN, PUTATIVE-RELATED"/>
    <property type="match status" value="1"/>
</dbReference>
<accession>A0A1S3Y4L4</accession>
<dbReference type="RefSeq" id="XP_016446812.1">
    <property type="nucleotide sequence ID" value="XM_016591326.1"/>
</dbReference>
<gene>
    <name evidence="3" type="primary">LOC107771867</name>
</gene>
<dbReference type="Pfam" id="PF03732">
    <property type="entry name" value="Retrotrans_gag"/>
    <property type="match status" value="1"/>
</dbReference>
<evidence type="ECO:0000313" key="3">
    <source>
        <dbReference type="RefSeq" id="XP_016446812.1"/>
    </source>
</evidence>
<proteinExistence type="predicted"/>
<name>A0A1S3Y4L4_TOBAC</name>
<dbReference type="AlphaFoldDB" id="A0A1S3Y4L4"/>
<dbReference type="KEGG" id="nta:107771867"/>
<dbReference type="PaxDb" id="4097-A0A1S3Y4L4"/>
<dbReference type="OrthoDB" id="1737504at2759"/>
<feature type="region of interest" description="Disordered" evidence="1">
    <location>
        <begin position="169"/>
        <end position="192"/>
    </location>
</feature>
<evidence type="ECO:0000259" key="2">
    <source>
        <dbReference type="Pfam" id="PF03732"/>
    </source>
</evidence>
<dbReference type="InterPro" id="IPR005162">
    <property type="entry name" value="Retrotrans_gag_dom"/>
</dbReference>
<dbReference type="PANTHER" id="PTHR33223">
    <property type="entry name" value="CCHC-TYPE DOMAIN-CONTAINING PROTEIN"/>
    <property type="match status" value="1"/>
</dbReference>
<evidence type="ECO:0000256" key="1">
    <source>
        <dbReference type="SAM" id="MobiDB-lite"/>
    </source>
</evidence>
<organism evidence="3">
    <name type="scientific">Nicotiana tabacum</name>
    <name type="common">Common tobacco</name>
    <dbReference type="NCBI Taxonomy" id="4097"/>
    <lineage>
        <taxon>Eukaryota</taxon>
        <taxon>Viridiplantae</taxon>
        <taxon>Streptophyta</taxon>
        <taxon>Embryophyta</taxon>
        <taxon>Tracheophyta</taxon>
        <taxon>Spermatophyta</taxon>
        <taxon>Magnoliopsida</taxon>
        <taxon>eudicotyledons</taxon>
        <taxon>Gunneridae</taxon>
        <taxon>Pentapetalae</taxon>
        <taxon>asterids</taxon>
        <taxon>lamiids</taxon>
        <taxon>Solanales</taxon>
        <taxon>Solanaceae</taxon>
        <taxon>Nicotianoideae</taxon>
        <taxon>Nicotianeae</taxon>
        <taxon>Nicotiana</taxon>
    </lineage>
</organism>
<feature type="domain" description="Retrotransposon gag" evidence="2">
    <location>
        <begin position="51"/>
        <end position="115"/>
    </location>
</feature>